<evidence type="ECO:0000313" key="2">
    <source>
        <dbReference type="EMBL" id="KAK2608892.1"/>
    </source>
</evidence>
<dbReference type="InterPro" id="IPR011050">
    <property type="entry name" value="Pectin_lyase_fold/virulence"/>
</dbReference>
<feature type="signal peptide" evidence="1">
    <location>
        <begin position="1"/>
        <end position="25"/>
    </location>
</feature>
<dbReference type="Proteomes" id="UP001251528">
    <property type="component" value="Unassembled WGS sequence"/>
</dbReference>
<dbReference type="Gene3D" id="2.160.20.10">
    <property type="entry name" value="Single-stranded right-handed beta-helix, Pectin lyase-like"/>
    <property type="match status" value="1"/>
</dbReference>
<reference evidence="2" key="1">
    <citation type="submission" date="2023-06" db="EMBL/GenBank/DDBJ databases">
        <title>Conoideocrella luteorostrata (Hypocreales: Clavicipitaceae), a potential biocontrol fungus for elongate hemlock scale in United States Christmas tree production areas.</title>
        <authorList>
            <person name="Barrett H."/>
            <person name="Lovett B."/>
            <person name="Macias A.M."/>
            <person name="Stajich J.E."/>
            <person name="Kasson M.T."/>
        </authorList>
    </citation>
    <scope>NUCLEOTIDE SEQUENCE</scope>
    <source>
        <strain evidence="2">ARSEF 14590</strain>
    </source>
</reference>
<comment type="caution">
    <text evidence="2">The sequence shown here is derived from an EMBL/GenBank/DDBJ whole genome shotgun (WGS) entry which is preliminary data.</text>
</comment>
<feature type="chain" id="PRO_5042562110" description="Right handed beta helix domain-containing protein" evidence="1">
    <location>
        <begin position="26"/>
        <end position="487"/>
    </location>
</feature>
<dbReference type="AlphaFoldDB" id="A0AAJ0CZ20"/>
<dbReference type="EMBL" id="JASWJB010000031">
    <property type="protein sequence ID" value="KAK2608892.1"/>
    <property type="molecule type" value="Genomic_DNA"/>
</dbReference>
<protein>
    <recommendedName>
        <fullName evidence="4">Right handed beta helix domain-containing protein</fullName>
    </recommendedName>
</protein>
<proteinExistence type="predicted"/>
<keyword evidence="1" id="KW-0732">Signal</keyword>
<evidence type="ECO:0000256" key="1">
    <source>
        <dbReference type="SAM" id="SignalP"/>
    </source>
</evidence>
<sequence length="487" mass="51307">MPAYSLKSSVGATLLALLLAPKVQCKQYYVDCSQRSAGDGTQAKPWNTLSQVNSPTFSPGDIISLKAGTTCSGTLSPKGVGTASSVIQITKYGSSSSSPIINGTGAAAAVTLTNQDYWRISNLEVTNPATSIAARQGIHVTASDGKTHTGITIDYNTVHHVAGQTNKDTHSADFILSCGILVDTANKGSRYDNVLVNNNDVHDCGGGAIKVRVGAMDNLGYKAHVTKNNIRACGGDGVIISYSESPLIDYNTAADLGTGAYPFTGGNFAGMWVLGDHNPVISHNVVYGNTMSKIDSEAFDCDWGNTGNCTVEYNYSRDNAGGAFLNCDGCGTSGGANQIVRYNIFQNDCRIYSNGNVPTLYFYQNVMYCPNKDFELMLPPNTEFTNNIFVGNGHSSLPARSGITWSWNVFDGVQRPTSNGIQGDPGFVKPGSGGNDLASASGYKLKASSPALNNGAIIANNGGFDFYRNTVSGTSKPNRGVYNGPGL</sequence>
<dbReference type="SMART" id="SM00710">
    <property type="entry name" value="PbH1"/>
    <property type="match status" value="6"/>
</dbReference>
<evidence type="ECO:0000313" key="3">
    <source>
        <dbReference type="Proteomes" id="UP001251528"/>
    </source>
</evidence>
<dbReference type="InterPro" id="IPR006626">
    <property type="entry name" value="PbH1"/>
</dbReference>
<organism evidence="2 3">
    <name type="scientific">Conoideocrella luteorostrata</name>
    <dbReference type="NCBI Taxonomy" id="1105319"/>
    <lineage>
        <taxon>Eukaryota</taxon>
        <taxon>Fungi</taxon>
        <taxon>Dikarya</taxon>
        <taxon>Ascomycota</taxon>
        <taxon>Pezizomycotina</taxon>
        <taxon>Sordariomycetes</taxon>
        <taxon>Hypocreomycetidae</taxon>
        <taxon>Hypocreales</taxon>
        <taxon>Clavicipitaceae</taxon>
        <taxon>Conoideocrella</taxon>
    </lineage>
</organism>
<dbReference type="InterPro" id="IPR012334">
    <property type="entry name" value="Pectin_lyas_fold"/>
</dbReference>
<accession>A0AAJ0CZ20</accession>
<name>A0AAJ0CZ20_9HYPO</name>
<dbReference type="SUPFAM" id="SSF51126">
    <property type="entry name" value="Pectin lyase-like"/>
    <property type="match status" value="1"/>
</dbReference>
<gene>
    <name evidence="2" type="ORF">QQS21_002605</name>
</gene>
<keyword evidence="3" id="KW-1185">Reference proteome</keyword>
<evidence type="ECO:0008006" key="4">
    <source>
        <dbReference type="Google" id="ProtNLM"/>
    </source>
</evidence>